<gene>
    <name evidence="1" type="ORF">YP76_09920</name>
</gene>
<dbReference type="AlphaFoldDB" id="A0A0M3AUL6"/>
<organism evidence="1 2">
    <name type="scientific">Sphingobium chungbukense</name>
    <dbReference type="NCBI Taxonomy" id="56193"/>
    <lineage>
        <taxon>Bacteria</taxon>
        <taxon>Pseudomonadati</taxon>
        <taxon>Pseudomonadota</taxon>
        <taxon>Alphaproteobacteria</taxon>
        <taxon>Sphingomonadales</taxon>
        <taxon>Sphingomonadaceae</taxon>
        <taxon>Sphingobium</taxon>
    </lineage>
</organism>
<comment type="caution">
    <text evidence="1">The sequence shown here is derived from an EMBL/GenBank/DDBJ whole genome shotgun (WGS) entry which is preliminary data.</text>
</comment>
<sequence>MEYYDAAGVLVASVTTKVFKILGSVSINSASNPSGSITNTDFALGDADFFFAAIGGAWGSFPTISISGNTISWSNPKSTTWSGTLVYGFW</sequence>
<evidence type="ECO:0000313" key="2">
    <source>
        <dbReference type="Proteomes" id="UP000033874"/>
    </source>
</evidence>
<evidence type="ECO:0000313" key="1">
    <source>
        <dbReference type="EMBL" id="KKW92244.1"/>
    </source>
</evidence>
<reference evidence="1 2" key="1">
    <citation type="submission" date="2015-04" db="EMBL/GenBank/DDBJ databases">
        <title>Genome sequence of aromatic hydrocarbons-degrading Sphingobium chungbukense DJ77.</title>
        <authorList>
            <person name="Kim Y.-C."/>
            <person name="Chae J.-C."/>
        </authorList>
    </citation>
    <scope>NUCLEOTIDE SEQUENCE [LARGE SCALE GENOMIC DNA]</scope>
    <source>
        <strain evidence="1 2">DJ77</strain>
    </source>
</reference>
<dbReference type="Proteomes" id="UP000033874">
    <property type="component" value="Unassembled WGS sequence"/>
</dbReference>
<dbReference type="EMBL" id="LBIC01000004">
    <property type="protein sequence ID" value="KKW92244.1"/>
    <property type="molecule type" value="Genomic_DNA"/>
</dbReference>
<dbReference type="PATRIC" id="fig|56193.3.peg.2060"/>
<keyword evidence="2" id="KW-1185">Reference proteome</keyword>
<proteinExistence type="predicted"/>
<name>A0A0M3AUL6_9SPHN</name>
<protein>
    <submittedName>
        <fullName evidence="1">Uncharacterized protein</fullName>
    </submittedName>
</protein>
<accession>A0A0M3AUL6</accession>